<keyword evidence="2" id="KW-1185">Reference proteome</keyword>
<protein>
    <recommendedName>
        <fullName evidence="3">Transposase Tc1-like domain-containing protein</fullName>
    </recommendedName>
</protein>
<sequence length="52" mass="5879">MTEQGQRMLKHTVQRSHQLSAKSIVKNLQTSCGLQISTKAVHRECHGIHFHG</sequence>
<name>A0ABN9FPA9_9NEOB</name>
<gene>
    <name evidence="1" type="ORF">SPARVUS_LOCUS12402179</name>
</gene>
<proteinExistence type="predicted"/>
<reference evidence="1" key="1">
    <citation type="submission" date="2023-05" db="EMBL/GenBank/DDBJ databases">
        <authorList>
            <person name="Stuckert A."/>
        </authorList>
    </citation>
    <scope>NUCLEOTIDE SEQUENCE</scope>
</reference>
<accession>A0ABN9FPA9</accession>
<dbReference type="Proteomes" id="UP001162483">
    <property type="component" value="Unassembled WGS sequence"/>
</dbReference>
<evidence type="ECO:0008006" key="3">
    <source>
        <dbReference type="Google" id="ProtNLM"/>
    </source>
</evidence>
<dbReference type="EMBL" id="CATNWA010017163">
    <property type="protein sequence ID" value="CAI9598459.1"/>
    <property type="molecule type" value="Genomic_DNA"/>
</dbReference>
<comment type="caution">
    <text evidence="1">The sequence shown here is derived from an EMBL/GenBank/DDBJ whole genome shotgun (WGS) entry which is preliminary data.</text>
</comment>
<evidence type="ECO:0000313" key="2">
    <source>
        <dbReference type="Proteomes" id="UP001162483"/>
    </source>
</evidence>
<organism evidence="1 2">
    <name type="scientific">Staurois parvus</name>
    <dbReference type="NCBI Taxonomy" id="386267"/>
    <lineage>
        <taxon>Eukaryota</taxon>
        <taxon>Metazoa</taxon>
        <taxon>Chordata</taxon>
        <taxon>Craniata</taxon>
        <taxon>Vertebrata</taxon>
        <taxon>Euteleostomi</taxon>
        <taxon>Amphibia</taxon>
        <taxon>Batrachia</taxon>
        <taxon>Anura</taxon>
        <taxon>Neobatrachia</taxon>
        <taxon>Ranoidea</taxon>
        <taxon>Ranidae</taxon>
        <taxon>Staurois</taxon>
    </lineage>
</organism>
<evidence type="ECO:0000313" key="1">
    <source>
        <dbReference type="EMBL" id="CAI9598459.1"/>
    </source>
</evidence>